<keyword evidence="3" id="KW-1185">Reference proteome</keyword>
<feature type="region of interest" description="Disordered" evidence="1">
    <location>
        <begin position="17"/>
        <end position="36"/>
    </location>
</feature>
<reference evidence="2 3" key="1">
    <citation type="submission" date="2019-06" db="EMBL/GenBank/DDBJ databases">
        <title>Sequencing the genomes of 1000 actinobacteria strains.</title>
        <authorList>
            <person name="Klenk H.-P."/>
        </authorList>
    </citation>
    <scope>NUCLEOTIDE SEQUENCE [LARGE SCALE GENOMIC DNA]</scope>
    <source>
        <strain evidence="2 3">DSM 102200</strain>
    </source>
</reference>
<sequence>MGLAAGFSKVGSAERDGAFPRLHTPADHQDAASDPDAGERMLRHLARCPYPFGWQALARNPRTPAYLLGELCSRRDSTWNGNRLLRLVVEHPNADRAVLLGVLDELGNRLRTSTSRPYAAVLLLAGRPELMPDEVRHLAALPGASARMRGGLRRRLARRESTSGG</sequence>
<dbReference type="AlphaFoldDB" id="A0A543CSR2"/>
<dbReference type="Proteomes" id="UP000316096">
    <property type="component" value="Unassembled WGS sequence"/>
</dbReference>
<dbReference type="EMBL" id="VFOZ01000001">
    <property type="protein sequence ID" value="TQM00157.1"/>
    <property type="molecule type" value="Genomic_DNA"/>
</dbReference>
<comment type="caution">
    <text evidence="2">The sequence shown here is derived from an EMBL/GenBank/DDBJ whole genome shotgun (WGS) entry which is preliminary data.</text>
</comment>
<organism evidence="2 3">
    <name type="scientific">Actinoallomurus bryophytorum</name>
    <dbReference type="NCBI Taxonomy" id="1490222"/>
    <lineage>
        <taxon>Bacteria</taxon>
        <taxon>Bacillati</taxon>
        <taxon>Actinomycetota</taxon>
        <taxon>Actinomycetes</taxon>
        <taxon>Streptosporangiales</taxon>
        <taxon>Thermomonosporaceae</taxon>
        <taxon>Actinoallomurus</taxon>
    </lineage>
</organism>
<name>A0A543CSR2_9ACTN</name>
<gene>
    <name evidence="2" type="ORF">FB559_5864</name>
</gene>
<protein>
    <recommendedName>
        <fullName evidence="4">HEAT repeat protein</fullName>
    </recommendedName>
</protein>
<evidence type="ECO:0000313" key="3">
    <source>
        <dbReference type="Proteomes" id="UP000316096"/>
    </source>
</evidence>
<proteinExistence type="predicted"/>
<evidence type="ECO:0000313" key="2">
    <source>
        <dbReference type="EMBL" id="TQM00157.1"/>
    </source>
</evidence>
<evidence type="ECO:0008006" key="4">
    <source>
        <dbReference type="Google" id="ProtNLM"/>
    </source>
</evidence>
<accession>A0A543CSR2</accession>
<evidence type="ECO:0000256" key="1">
    <source>
        <dbReference type="SAM" id="MobiDB-lite"/>
    </source>
</evidence>